<keyword evidence="2" id="KW-0805">Transcription regulation</keyword>
<dbReference type="PRINTS" id="PR00039">
    <property type="entry name" value="HTHLYSR"/>
</dbReference>
<accession>A0ABT5IZ79</accession>
<dbReference type="PANTHER" id="PTHR30537">
    <property type="entry name" value="HTH-TYPE TRANSCRIPTIONAL REGULATOR"/>
    <property type="match status" value="1"/>
</dbReference>
<evidence type="ECO:0000256" key="1">
    <source>
        <dbReference type="ARBA" id="ARBA00009437"/>
    </source>
</evidence>
<dbReference type="EMBL" id="JAQQLF010000010">
    <property type="protein sequence ID" value="MDC7717516.1"/>
    <property type="molecule type" value="Genomic_DNA"/>
</dbReference>
<evidence type="ECO:0000313" key="7">
    <source>
        <dbReference type="Proteomes" id="UP001219956"/>
    </source>
</evidence>
<evidence type="ECO:0000313" key="6">
    <source>
        <dbReference type="EMBL" id="MDC7717516.1"/>
    </source>
</evidence>
<comment type="caution">
    <text evidence="6">The sequence shown here is derived from an EMBL/GenBank/DDBJ whole genome shotgun (WGS) entry which is preliminary data.</text>
</comment>
<dbReference type="PANTHER" id="PTHR30537:SF79">
    <property type="entry name" value="TRANSCRIPTIONAL REGULATOR-RELATED"/>
    <property type="match status" value="1"/>
</dbReference>
<feature type="domain" description="HTH lysR-type" evidence="5">
    <location>
        <begin position="7"/>
        <end position="64"/>
    </location>
</feature>
<proteinExistence type="inferred from homology"/>
<evidence type="ECO:0000259" key="5">
    <source>
        <dbReference type="PROSITE" id="PS50931"/>
    </source>
</evidence>
<dbReference type="Gene3D" id="3.40.190.290">
    <property type="match status" value="1"/>
</dbReference>
<organism evidence="6 7">
    <name type="scientific">Vogesella aquatica</name>
    <dbReference type="NCBI Taxonomy" id="2984206"/>
    <lineage>
        <taxon>Bacteria</taxon>
        <taxon>Pseudomonadati</taxon>
        <taxon>Pseudomonadota</taxon>
        <taxon>Betaproteobacteria</taxon>
        <taxon>Neisseriales</taxon>
        <taxon>Chromobacteriaceae</taxon>
        <taxon>Vogesella</taxon>
    </lineage>
</organism>
<dbReference type="Proteomes" id="UP001219956">
    <property type="component" value="Unassembled WGS sequence"/>
</dbReference>
<dbReference type="InterPro" id="IPR036390">
    <property type="entry name" value="WH_DNA-bd_sf"/>
</dbReference>
<evidence type="ECO:0000256" key="4">
    <source>
        <dbReference type="ARBA" id="ARBA00023163"/>
    </source>
</evidence>
<keyword evidence="4" id="KW-0804">Transcription</keyword>
<name>A0ABT5IZ79_9NEIS</name>
<keyword evidence="3" id="KW-0238">DNA-binding</keyword>
<gene>
    <name evidence="6" type="ORF">PQU95_09855</name>
</gene>
<dbReference type="InterPro" id="IPR005119">
    <property type="entry name" value="LysR_subst-bd"/>
</dbReference>
<keyword evidence="7" id="KW-1185">Reference proteome</keyword>
<dbReference type="Gene3D" id="1.10.10.10">
    <property type="entry name" value="Winged helix-like DNA-binding domain superfamily/Winged helix DNA-binding domain"/>
    <property type="match status" value="1"/>
</dbReference>
<reference evidence="6 7" key="1">
    <citation type="submission" date="2023-01" db="EMBL/GenBank/DDBJ databases">
        <title>Novel species of the genus Vogesella isolated from rivers.</title>
        <authorList>
            <person name="Lu H."/>
        </authorList>
    </citation>
    <scope>NUCLEOTIDE SEQUENCE [LARGE SCALE GENOMIC DNA]</scope>
    <source>
        <strain evidence="6 7">DC21W</strain>
    </source>
</reference>
<evidence type="ECO:0000256" key="3">
    <source>
        <dbReference type="ARBA" id="ARBA00023125"/>
    </source>
</evidence>
<dbReference type="InterPro" id="IPR000847">
    <property type="entry name" value="LysR_HTH_N"/>
</dbReference>
<comment type="similarity">
    <text evidence="1">Belongs to the LysR transcriptional regulatory family.</text>
</comment>
<protein>
    <submittedName>
        <fullName evidence="6">LysR family transcriptional regulator</fullName>
    </submittedName>
</protein>
<dbReference type="SUPFAM" id="SSF46785">
    <property type="entry name" value="Winged helix' DNA-binding domain"/>
    <property type="match status" value="1"/>
</dbReference>
<evidence type="ECO:0000256" key="2">
    <source>
        <dbReference type="ARBA" id="ARBA00023015"/>
    </source>
</evidence>
<dbReference type="InterPro" id="IPR058163">
    <property type="entry name" value="LysR-type_TF_proteobact-type"/>
</dbReference>
<dbReference type="SUPFAM" id="SSF53850">
    <property type="entry name" value="Periplasmic binding protein-like II"/>
    <property type="match status" value="1"/>
</dbReference>
<dbReference type="Pfam" id="PF03466">
    <property type="entry name" value="LysR_substrate"/>
    <property type="match status" value="1"/>
</dbReference>
<sequence length="297" mass="31999">MNKPRIPSLRLLGGFEAAARLGSFSRAAEELYLSQSAISHQIQQLEEQLGQPLFSRVGRGVELTVAGEVLLRSVQLSLDALRSGLARIGTYLDPGLVVLVCPAPLQQGWLLPRLAALQQALPGVCPLLSTDETARYVDELDVDINIVARPLQQPGLLEQPWLQDEQLLVASPALAQRLAGLPLAEHPAHVSLLCLERTLTAGSGHEALPAMLAGFRRSLILDDARLLQDAAERGLGVAWLSRWQVADASAGGRLQMVAGYPAQAGQQWWIARAAGDTRAPLVAQLYQWLLDEAATTG</sequence>
<dbReference type="PROSITE" id="PS50931">
    <property type="entry name" value="HTH_LYSR"/>
    <property type="match status" value="1"/>
</dbReference>
<dbReference type="InterPro" id="IPR036388">
    <property type="entry name" value="WH-like_DNA-bd_sf"/>
</dbReference>
<dbReference type="RefSeq" id="WP_272751828.1">
    <property type="nucleotide sequence ID" value="NZ_JAQQLF010000010.1"/>
</dbReference>
<dbReference type="Pfam" id="PF00126">
    <property type="entry name" value="HTH_1"/>
    <property type="match status" value="1"/>
</dbReference>